<name>A0AAV7YRK4_9EUKA</name>
<protein>
    <submittedName>
        <fullName evidence="2">Uncharacterized protein</fullName>
    </submittedName>
</protein>
<accession>A0AAV7YRK4</accession>
<keyword evidence="1" id="KW-0472">Membrane</keyword>
<proteinExistence type="predicted"/>
<evidence type="ECO:0000256" key="1">
    <source>
        <dbReference type="SAM" id="Phobius"/>
    </source>
</evidence>
<comment type="caution">
    <text evidence="2">The sequence shown here is derived from an EMBL/GenBank/DDBJ whole genome shotgun (WGS) entry which is preliminary data.</text>
</comment>
<gene>
    <name evidence="2" type="ORF">M0812_03010</name>
</gene>
<dbReference type="Proteomes" id="UP001146793">
    <property type="component" value="Unassembled WGS sequence"/>
</dbReference>
<sequence length="771" mass="88287">MMDSEYLTNIPIGMVISCWVIGLFVFFVQIIGIDLSEAIGYTKYPITTGGDSEWFGQKVTYYSDVGSTSAAQSGECDDNQESWMQTTVNGTGTVSFYWKVRSEFRADYLSFYLDGKIRSQISGWDWRFGSESFNILFDGEHTLKWVYAKDDGGSSYEDCGWVDKLTFNETQIETDIDLAEAVDNPDLNFKTGGDAEWFGQNFHYYEGSSAARSGECDDNQESWMQTTVNGTGTVSFYWKVRSEFRADYLSFYLDGKIRSQISGWDWRFGSESFNILFDGEHTLKWVYAKDDGGNSYEDCGWVDKLTFNETQIETDIDLAEAVDNPDLNFKTGGDAEWFGQNLHYYEGSSAARSGAYNYSNQESWMQTTVNGTGTVSFYCKVNSAKGDYLSFYIDGKMREKLMVIDIGDNWIQESFNILFDGEHTLKWVYVKDRNESSGEDCGWVDKLTFNETQIETDIDLAEAVDNPDLNFKTGGDAEWFGQNFHYYEGSSAARSGVCNNSSQESWMQTKVKGKGIVSFYWKKYSRSGWYSDDYLSFSVDDEQVISINSFFDWRKVSYRILYDGEHTLKWVYDKKEIGSIDEDCGWVDKITFDADIDLAEAVDNPDLNFKTGGDSEWYGQNYDHFSGSHAARCDHDYSIFDNSESWMQTTVNGKGTVSFYRKISIQGKYLVYLDFYVDGKPRNDIKSGNLLEWEKESYKITSDGEHTLKWVCNFQHEFGYPTLNLEELGFAISDKDECCYVDKLELGGDLSLANVISPFKFSFIFFLLLLF</sequence>
<keyword evidence="1" id="KW-1133">Transmembrane helix</keyword>
<dbReference type="EMBL" id="JANTQA010000048">
    <property type="protein sequence ID" value="KAJ3431332.1"/>
    <property type="molecule type" value="Genomic_DNA"/>
</dbReference>
<evidence type="ECO:0000313" key="3">
    <source>
        <dbReference type="Proteomes" id="UP001146793"/>
    </source>
</evidence>
<feature type="transmembrane region" description="Helical" evidence="1">
    <location>
        <begin position="12"/>
        <end position="33"/>
    </location>
</feature>
<organism evidence="2 3">
    <name type="scientific">Anaeramoeba flamelloides</name>
    <dbReference type="NCBI Taxonomy" id="1746091"/>
    <lineage>
        <taxon>Eukaryota</taxon>
        <taxon>Metamonada</taxon>
        <taxon>Anaeramoebidae</taxon>
        <taxon>Anaeramoeba</taxon>
    </lineage>
</organism>
<dbReference type="AlphaFoldDB" id="A0AAV7YRK4"/>
<evidence type="ECO:0000313" key="2">
    <source>
        <dbReference type="EMBL" id="KAJ3431332.1"/>
    </source>
</evidence>
<keyword evidence="1" id="KW-0812">Transmembrane</keyword>
<reference evidence="2" key="1">
    <citation type="submission" date="2022-08" db="EMBL/GenBank/DDBJ databases">
        <title>Novel sulphate-reducing endosymbionts in the free-living metamonad Anaeramoeba.</title>
        <authorList>
            <person name="Jerlstrom-Hultqvist J."/>
            <person name="Cepicka I."/>
            <person name="Gallot-Lavallee L."/>
            <person name="Salas-Leiva D."/>
            <person name="Curtis B.A."/>
            <person name="Zahonova K."/>
            <person name="Pipaliya S."/>
            <person name="Dacks J."/>
            <person name="Roger A.J."/>
        </authorList>
    </citation>
    <scope>NUCLEOTIDE SEQUENCE</scope>
    <source>
        <strain evidence="2">Busselton2</strain>
    </source>
</reference>